<evidence type="ECO:0000256" key="2">
    <source>
        <dbReference type="ARBA" id="ARBA00007015"/>
    </source>
</evidence>
<comment type="subcellular location">
    <subcellularLocation>
        <location evidence="1">Membrane</location>
        <topology evidence="1">Multi-pass membrane protein</topology>
    </subcellularLocation>
</comment>
<dbReference type="PANTHER" id="PTHR31585:SF5">
    <property type="entry name" value="RNA-BINDING S4 DOMAIN-CONTAINING PROTEIN"/>
    <property type="match status" value="1"/>
</dbReference>
<feature type="transmembrane region" description="Helical" evidence="7">
    <location>
        <begin position="384"/>
        <end position="405"/>
    </location>
</feature>
<gene>
    <name evidence="8" type="ORF">ACHHYP_02380</name>
</gene>
<protein>
    <submittedName>
        <fullName evidence="8">Folate-Biopterin Transporter (FBT) Family</fullName>
    </submittedName>
</protein>
<evidence type="ECO:0000256" key="6">
    <source>
        <dbReference type="ARBA" id="ARBA00023136"/>
    </source>
</evidence>
<evidence type="ECO:0000256" key="7">
    <source>
        <dbReference type="SAM" id="Phobius"/>
    </source>
</evidence>
<comment type="similarity">
    <text evidence="2">Belongs to the major facilitator superfamily. Folate-biopterin transporter (TC 2.A.71) family.</text>
</comment>
<accession>A0A1V9Z6R0</accession>
<organism evidence="8 9">
    <name type="scientific">Achlya hypogyna</name>
    <name type="common">Oomycete</name>
    <name type="synonym">Protoachlya hypogyna</name>
    <dbReference type="NCBI Taxonomy" id="1202772"/>
    <lineage>
        <taxon>Eukaryota</taxon>
        <taxon>Sar</taxon>
        <taxon>Stramenopiles</taxon>
        <taxon>Oomycota</taxon>
        <taxon>Saprolegniomycetes</taxon>
        <taxon>Saprolegniales</taxon>
        <taxon>Achlyaceae</taxon>
        <taxon>Achlya</taxon>
    </lineage>
</organism>
<feature type="transmembrane region" description="Helical" evidence="7">
    <location>
        <begin position="95"/>
        <end position="115"/>
    </location>
</feature>
<dbReference type="AlphaFoldDB" id="A0A1V9Z6R0"/>
<dbReference type="Proteomes" id="UP000243579">
    <property type="component" value="Unassembled WGS sequence"/>
</dbReference>
<reference evidence="8 9" key="1">
    <citation type="journal article" date="2014" name="Genome Biol. Evol.">
        <title>The secreted proteins of Achlya hypogyna and Thraustotheca clavata identify the ancestral oomycete secretome and reveal gene acquisitions by horizontal gene transfer.</title>
        <authorList>
            <person name="Misner I."/>
            <person name="Blouin N."/>
            <person name="Leonard G."/>
            <person name="Richards T.A."/>
            <person name="Lane C.E."/>
        </authorList>
    </citation>
    <scope>NUCLEOTIDE SEQUENCE [LARGE SCALE GENOMIC DNA]</scope>
    <source>
        <strain evidence="8 9">ATCC 48635</strain>
    </source>
</reference>
<feature type="transmembrane region" description="Helical" evidence="7">
    <location>
        <begin position="269"/>
        <end position="294"/>
    </location>
</feature>
<keyword evidence="5 7" id="KW-1133">Transmembrane helix</keyword>
<dbReference type="EMBL" id="JNBR01000401">
    <property type="protein sequence ID" value="OQR93631.1"/>
    <property type="molecule type" value="Genomic_DNA"/>
</dbReference>
<feature type="transmembrane region" description="Helical" evidence="7">
    <location>
        <begin position="127"/>
        <end position="148"/>
    </location>
</feature>
<comment type="caution">
    <text evidence="8">The sequence shown here is derived from an EMBL/GenBank/DDBJ whole genome shotgun (WGS) entry which is preliminary data.</text>
</comment>
<keyword evidence="4 7" id="KW-0812">Transmembrane</keyword>
<evidence type="ECO:0000256" key="1">
    <source>
        <dbReference type="ARBA" id="ARBA00004141"/>
    </source>
</evidence>
<feature type="transmembrane region" description="Helical" evidence="7">
    <location>
        <begin position="493"/>
        <end position="513"/>
    </location>
</feature>
<dbReference type="STRING" id="1202772.A0A1V9Z6R0"/>
<dbReference type="InterPro" id="IPR036259">
    <property type="entry name" value="MFS_trans_sf"/>
</dbReference>
<dbReference type="Pfam" id="PF03092">
    <property type="entry name" value="BT1"/>
    <property type="match status" value="1"/>
</dbReference>
<feature type="transmembrane region" description="Helical" evidence="7">
    <location>
        <begin position="238"/>
        <end position="257"/>
    </location>
</feature>
<feature type="transmembrane region" description="Helical" evidence="7">
    <location>
        <begin position="357"/>
        <end position="378"/>
    </location>
</feature>
<dbReference type="SUPFAM" id="SSF103473">
    <property type="entry name" value="MFS general substrate transporter"/>
    <property type="match status" value="1"/>
</dbReference>
<keyword evidence="3" id="KW-0813">Transport</keyword>
<evidence type="ECO:0000256" key="4">
    <source>
        <dbReference type="ARBA" id="ARBA00022692"/>
    </source>
</evidence>
<dbReference type="OrthoDB" id="71231at2759"/>
<keyword evidence="6 7" id="KW-0472">Membrane</keyword>
<feature type="transmembrane region" description="Helical" evidence="7">
    <location>
        <begin position="195"/>
        <end position="218"/>
    </location>
</feature>
<feature type="transmembrane region" description="Helical" evidence="7">
    <location>
        <begin position="533"/>
        <end position="558"/>
    </location>
</feature>
<dbReference type="PANTHER" id="PTHR31585">
    <property type="entry name" value="FOLATE-BIOPTERIN TRANSPORTER 1, CHLOROPLASTIC"/>
    <property type="match status" value="1"/>
</dbReference>
<evidence type="ECO:0000313" key="8">
    <source>
        <dbReference type="EMBL" id="OQR93631.1"/>
    </source>
</evidence>
<proteinExistence type="inferred from homology"/>
<evidence type="ECO:0000313" key="9">
    <source>
        <dbReference type="Proteomes" id="UP000243579"/>
    </source>
</evidence>
<evidence type="ECO:0000256" key="3">
    <source>
        <dbReference type="ARBA" id="ARBA00022448"/>
    </source>
</evidence>
<evidence type="ECO:0000256" key="5">
    <source>
        <dbReference type="ARBA" id="ARBA00022989"/>
    </source>
</evidence>
<sequence length="582" mass="64330">MAQAGLDTKLDLEERVSYIHSNADKNGGEGYVDAKTPGELEDGALVEGGALHLFSREAFGLFSQYAAIGIIYGMIPNLSYALYTVYLGMEGYQTTSYGVLVTTGWSFKVFFGMLSDCMPIFGYRRKSWMLIGWSVTMICLLIMTFTPFGRPFCDRRISGGEEICETPLAKVRKMNLSDEKFDEYFDLSAPDRGTLFTMLSMLVSFGYVTAACASDAMVVEYAQREPVAIRGRVQTAIYVVRTLAGVISQLVIAFFLNGKVYGGSFNFAVAPYVVFAICLVPCAFVVLTTIFVVVEVKKPRQPFGQWTSLFWNLLQKRVMWQICAFRFINNCFQGIGATPAGPIANLWAHVEPLNDSLSGVIGSFIFSGILVVVGKWGLGWNWRWTIALASLGVITIDAFVMFITISNTYRNQWFYTGVALAEQVPGGVRFIVATYCAVEIADVGTEGATYGLVTTISNLASPFATIIFKYIDSYFKVSQDEIKSDTIEIRWEVAYCYIISYSCKIAALFWLFMLPPQKAQMQELKRRGGSSKLAGGLLIVLFFGALVFSMTSNIMAIFPSTKCYRIAGGKGTVNGSCPLPKK</sequence>
<name>A0A1V9Z6R0_ACHHY</name>
<keyword evidence="9" id="KW-1185">Reference proteome</keyword>
<dbReference type="InterPro" id="IPR039309">
    <property type="entry name" value="BT1"/>
</dbReference>
<dbReference type="GO" id="GO:0016020">
    <property type="term" value="C:membrane"/>
    <property type="evidence" value="ECO:0007669"/>
    <property type="project" value="UniProtKB-SubCell"/>
</dbReference>